<sequence>MTKGEKILLGWYGGLEITRIDGSADHGREDVLQALLEQRPVVVRNLIDHWPALKSWTFDGFTERYGGIFTNVFANGKEGESSQMRLRNMKARMDAGEILYSSLYTKELLPLVAPDYPLDGLFIGDPAFNWLLELPAYIHGEMNVIFIGNRGTGIKNHLDGMGTHLWSAQITGRKRWLISPPEMSPYLGDGNIDWMDRDNSIKIHPAFAEAACLDFVLEPEEILILPTGGWWHQTVIIENSISITHDLMNASNIRSYIHALAVEHTTGDPKVALFYEESKPYSAGWKDRLPVRRTREIRRVDGRDLAFEDFLRDFLIPREAVVIENLIDDWPALSKWNMDYLKTHYGRVFIQYFKSRDDQNKRMRIKNFLETDFDAPHYAMWCLDDFYGNYIHN</sequence>
<dbReference type="SUPFAM" id="SSF51197">
    <property type="entry name" value="Clavaminate synthase-like"/>
    <property type="match status" value="2"/>
</dbReference>
<name>A0A451A4X7_9GAMM</name>
<dbReference type="SMART" id="SM00558">
    <property type="entry name" value="JmjC"/>
    <property type="match status" value="1"/>
</dbReference>
<dbReference type="InterPro" id="IPR003347">
    <property type="entry name" value="JmjC_dom"/>
</dbReference>
<evidence type="ECO:0000259" key="1">
    <source>
        <dbReference type="PROSITE" id="PS51184"/>
    </source>
</evidence>
<dbReference type="EMBL" id="CAADFY010000063">
    <property type="protein sequence ID" value="VFK55123.1"/>
    <property type="molecule type" value="Genomic_DNA"/>
</dbReference>
<dbReference type="AlphaFoldDB" id="A0A451A4X7"/>
<dbReference type="PANTHER" id="PTHR12480:SF6">
    <property type="entry name" value="2-OXOGLUTARATE AND IRON-DEPENDENT OXYGENASE JMJD4"/>
    <property type="match status" value="1"/>
</dbReference>
<evidence type="ECO:0000313" key="3">
    <source>
        <dbReference type="EMBL" id="VFK61088.1"/>
    </source>
</evidence>
<dbReference type="PANTHER" id="PTHR12480">
    <property type="entry name" value="ARGININE DEMETHYLASE AND LYSYL-HYDROXYLASE JMJD"/>
    <property type="match status" value="1"/>
</dbReference>
<feature type="domain" description="JmjC" evidence="1">
    <location>
        <begin position="114"/>
        <end position="264"/>
    </location>
</feature>
<dbReference type="PROSITE" id="PS51184">
    <property type="entry name" value="JMJC"/>
    <property type="match status" value="1"/>
</dbReference>
<evidence type="ECO:0000313" key="2">
    <source>
        <dbReference type="EMBL" id="VFK55123.1"/>
    </source>
</evidence>
<protein>
    <submittedName>
        <fullName evidence="3">Cupin-like domain-containing protein</fullName>
    </submittedName>
</protein>
<dbReference type="InterPro" id="IPR041667">
    <property type="entry name" value="Cupin_8"/>
</dbReference>
<dbReference type="Gene3D" id="2.60.120.650">
    <property type="entry name" value="Cupin"/>
    <property type="match status" value="2"/>
</dbReference>
<dbReference type="EMBL" id="CAADFV010000061">
    <property type="protein sequence ID" value="VFK61088.1"/>
    <property type="molecule type" value="Genomic_DNA"/>
</dbReference>
<gene>
    <name evidence="3" type="ORF">BECKTUN1418E_GA0071001_106115</name>
    <name evidence="2" type="ORF">BECKTUN1418F_GA0071002_106315</name>
</gene>
<dbReference type="Pfam" id="PF13621">
    <property type="entry name" value="Cupin_8"/>
    <property type="match status" value="2"/>
</dbReference>
<proteinExistence type="predicted"/>
<accession>A0A451A4X7</accession>
<dbReference type="InterPro" id="IPR050910">
    <property type="entry name" value="JMJD6_ArgDemeth/LysHydrox"/>
</dbReference>
<organism evidence="3">
    <name type="scientific">Candidatus Kentrum sp. TUN</name>
    <dbReference type="NCBI Taxonomy" id="2126343"/>
    <lineage>
        <taxon>Bacteria</taxon>
        <taxon>Pseudomonadati</taxon>
        <taxon>Pseudomonadota</taxon>
        <taxon>Gammaproteobacteria</taxon>
        <taxon>Candidatus Kentrum</taxon>
    </lineage>
</organism>
<reference evidence="3" key="1">
    <citation type="submission" date="2019-02" db="EMBL/GenBank/DDBJ databases">
        <authorList>
            <person name="Gruber-Vodicka R. H."/>
            <person name="Seah K. B. B."/>
        </authorList>
    </citation>
    <scope>NUCLEOTIDE SEQUENCE</scope>
    <source>
        <strain evidence="3">BECK_BY2</strain>
        <strain evidence="2">BECK_BY3</strain>
    </source>
</reference>